<dbReference type="InterPro" id="IPR008915">
    <property type="entry name" value="Peptidase_M50"/>
</dbReference>
<evidence type="ECO:0000256" key="4">
    <source>
        <dbReference type="ARBA" id="ARBA00014400"/>
    </source>
</evidence>
<accession>A0A8S1DL18</accession>
<dbReference type="Pfam" id="PF02163">
    <property type="entry name" value="Peptidase_M50"/>
    <property type="match status" value="1"/>
</dbReference>
<dbReference type="GO" id="GO:0004222">
    <property type="term" value="F:metalloendopeptidase activity"/>
    <property type="evidence" value="ECO:0007669"/>
    <property type="project" value="InterPro"/>
</dbReference>
<evidence type="ECO:0000256" key="5">
    <source>
        <dbReference type="ARBA" id="ARBA00022692"/>
    </source>
</evidence>
<feature type="domain" description="Peptidase M50" evidence="11">
    <location>
        <begin position="19"/>
        <end position="326"/>
    </location>
</feature>
<evidence type="ECO:0000313" key="12">
    <source>
        <dbReference type="EMBL" id="CAB3381325.1"/>
    </source>
</evidence>
<dbReference type="GO" id="GO:1905897">
    <property type="term" value="P:regulation of response to endoplasmic reticulum stress"/>
    <property type="evidence" value="ECO:0007669"/>
    <property type="project" value="TreeGrafter"/>
</dbReference>
<keyword evidence="13" id="KW-1185">Reference proteome</keyword>
<keyword evidence="7 10" id="KW-0472">Membrane</keyword>
<comment type="subcellular location">
    <subcellularLocation>
        <location evidence="2">Endomembrane system</location>
        <topology evidence="2">Multi-pass membrane protein</topology>
    </subcellularLocation>
</comment>
<dbReference type="EC" id="3.4.24.85" evidence="3"/>
<dbReference type="GO" id="GO:0012505">
    <property type="term" value="C:endomembrane system"/>
    <property type="evidence" value="ECO:0007669"/>
    <property type="project" value="UniProtKB-SubCell"/>
</dbReference>
<evidence type="ECO:0000256" key="8">
    <source>
        <dbReference type="ARBA" id="ARBA00032658"/>
    </source>
</evidence>
<dbReference type="InterPro" id="IPR001193">
    <property type="entry name" value="MBTPS2"/>
</dbReference>
<evidence type="ECO:0000256" key="6">
    <source>
        <dbReference type="ARBA" id="ARBA00022989"/>
    </source>
</evidence>
<evidence type="ECO:0000256" key="9">
    <source>
        <dbReference type="ARBA" id="ARBA00045828"/>
    </source>
</evidence>
<gene>
    <name evidence="12" type="ORF">CLODIP_2_CD11097</name>
</gene>
<evidence type="ECO:0000259" key="11">
    <source>
        <dbReference type="Pfam" id="PF02163"/>
    </source>
</evidence>
<proteinExistence type="predicted"/>
<evidence type="ECO:0000256" key="2">
    <source>
        <dbReference type="ARBA" id="ARBA00004127"/>
    </source>
</evidence>
<evidence type="ECO:0000256" key="3">
    <source>
        <dbReference type="ARBA" id="ARBA00012347"/>
    </source>
</evidence>
<comment type="caution">
    <text evidence="12">The sequence shown here is derived from an EMBL/GenBank/DDBJ whole genome shotgun (WGS) entry which is preliminary data.</text>
</comment>
<dbReference type="GO" id="GO:0016020">
    <property type="term" value="C:membrane"/>
    <property type="evidence" value="ECO:0007669"/>
    <property type="project" value="InterPro"/>
</dbReference>
<reference evidence="12 13" key="1">
    <citation type="submission" date="2020-04" db="EMBL/GenBank/DDBJ databases">
        <authorList>
            <person name="Alioto T."/>
            <person name="Alioto T."/>
            <person name="Gomez Garrido J."/>
        </authorList>
    </citation>
    <scope>NUCLEOTIDE SEQUENCE [LARGE SCALE GENOMIC DNA]</scope>
</reference>
<sequence>MISQVPGVNLPLSQVGNYMAALAIGGVLHEFGHALAAGREGVSVLGCRAHLILVLPVAAVEISTQRLNSLATWRRLRILCAGVWHNVVLSLLALLILYALSHSHLYRLDEGVAVTKVDPNSGVAGPAGLSYADHVTGVNYCTVHDKSSFRSCLHRIAKQPQIDFCVPSSILKEKRDIDKSCCSPDLSNHLCFLSENDSRWCLRARDVVEASKQKTSDSLCQAGLVSVRPQMGEAAVNGTRLVVIQRSNSQRPPVLFLGTPAELYQTVEISNWVPSVPYLSPHCPEMLYNCFSYLAALSAGLALLNLLPCYGFDGQHIFQALSEAALAWCGVRSASVASTVSAGFTAVGTSCLLAWLFSAFWKIIPA</sequence>
<dbReference type="PANTHER" id="PTHR13325:SF3">
    <property type="entry name" value="MEMBRANE-BOUND TRANSCRIPTION FACTOR SITE-2 PROTEASE"/>
    <property type="match status" value="1"/>
</dbReference>
<comment type="catalytic activity">
    <reaction evidence="1">
        <text>Cleaves several transcription factors that are type-2 transmembrane proteins within membrane-spanning domains. Known substrates include sterol regulatory element-binding protein (SREBP) -1, SREBP-2 and forms of the transcriptional activator ATF6. SREBP-2 is cleaved at the site 477-DRSRILL-|-CVLTFLCLSFNPLTSLLQWGGA-505. The residues Asn-Pro, 11 residues distal to the site of cleavage in the membrane-spanning domain, are important for cleavage by S2P endopeptidase. Replacement of either of these residues does not prevent cleavage, but there is no cleavage if both of these residues are replaced.</text>
        <dbReference type="EC" id="3.4.24.85"/>
    </reaction>
</comment>
<dbReference type="OrthoDB" id="69989at2759"/>
<feature type="transmembrane region" description="Helical" evidence="10">
    <location>
        <begin position="76"/>
        <end position="100"/>
    </location>
</feature>
<evidence type="ECO:0000256" key="1">
    <source>
        <dbReference type="ARBA" id="ARBA00001350"/>
    </source>
</evidence>
<protein>
    <recommendedName>
        <fullName evidence="4">Membrane-bound transcription factor site-2 protease</fullName>
        <ecNumber evidence="3">3.4.24.85</ecNumber>
    </recommendedName>
    <alternativeName>
        <fullName evidence="8">Endopeptidase S2P</fullName>
    </alternativeName>
</protein>
<feature type="transmembrane region" description="Helical" evidence="10">
    <location>
        <begin position="286"/>
        <end position="307"/>
    </location>
</feature>
<organism evidence="12 13">
    <name type="scientific">Cloeon dipterum</name>
    <dbReference type="NCBI Taxonomy" id="197152"/>
    <lineage>
        <taxon>Eukaryota</taxon>
        <taxon>Metazoa</taxon>
        <taxon>Ecdysozoa</taxon>
        <taxon>Arthropoda</taxon>
        <taxon>Hexapoda</taxon>
        <taxon>Insecta</taxon>
        <taxon>Pterygota</taxon>
        <taxon>Palaeoptera</taxon>
        <taxon>Ephemeroptera</taxon>
        <taxon>Pisciforma</taxon>
        <taxon>Baetidae</taxon>
        <taxon>Cloeon</taxon>
    </lineage>
</organism>
<feature type="transmembrane region" description="Helical" evidence="10">
    <location>
        <begin position="342"/>
        <end position="364"/>
    </location>
</feature>
<dbReference type="GO" id="GO:0005737">
    <property type="term" value="C:cytoplasm"/>
    <property type="evidence" value="ECO:0007669"/>
    <property type="project" value="TreeGrafter"/>
</dbReference>
<dbReference type="EMBL" id="CADEPI010000231">
    <property type="protein sequence ID" value="CAB3381325.1"/>
    <property type="molecule type" value="Genomic_DNA"/>
</dbReference>
<dbReference type="GO" id="GO:0031293">
    <property type="term" value="P:membrane protein intracellular domain proteolysis"/>
    <property type="evidence" value="ECO:0007669"/>
    <property type="project" value="TreeGrafter"/>
</dbReference>
<keyword evidence="6 10" id="KW-1133">Transmembrane helix</keyword>
<dbReference type="Proteomes" id="UP000494165">
    <property type="component" value="Unassembled WGS sequence"/>
</dbReference>
<dbReference type="PANTHER" id="PTHR13325">
    <property type="entry name" value="PROTEASE M50 MEMBRANE-BOUND TRANSCRIPTION FACTOR SITE 2 PROTEASE"/>
    <property type="match status" value="1"/>
</dbReference>
<evidence type="ECO:0000256" key="7">
    <source>
        <dbReference type="ARBA" id="ARBA00023136"/>
    </source>
</evidence>
<comment type="function">
    <text evidence="9">Zinc metalloprotease that mediates intramembrane proteolysis of proteins such as ATF6, ATF6B, SREBF1/SREBP1 and SREBF2/SREBP2. Catalyzes the second step in the proteolytic activation of the sterol regulatory element-binding proteins (SREBPs) SREBF1/SREBP1 and SREBF2/SREBP2: cleaves SREBPs within the first transmembrane segment, thereby releasing the N-terminal segment with a portion of the transmembrane segment attached. Mature N-terminal SREBP fragments shuttle to the nucleus and activate gene transcription. Also mediates the second step in the proteolytic activation of the cyclic AMP-dependent transcription factor ATF-6 (ATF6 and ATF6B). Involved in intramembrane proteolysis during bone formation. In astrocytes and osteoblasts, upon DNA damage and ER stress, mediates the second step of the regulated intramembrane proteolytic activation of the transcription factor CREB3L1, leading to the inhibition of cell-cycle progression.</text>
</comment>
<name>A0A8S1DL18_9INSE</name>
<keyword evidence="5 10" id="KW-0812">Transmembrane</keyword>
<dbReference type="AlphaFoldDB" id="A0A8S1DL18"/>
<evidence type="ECO:0000256" key="10">
    <source>
        <dbReference type="SAM" id="Phobius"/>
    </source>
</evidence>
<evidence type="ECO:0000313" key="13">
    <source>
        <dbReference type="Proteomes" id="UP000494165"/>
    </source>
</evidence>